<dbReference type="SUPFAM" id="SSF52058">
    <property type="entry name" value="L domain-like"/>
    <property type="match status" value="1"/>
</dbReference>
<dbReference type="AlphaFoldDB" id="A0A3P1XLQ3"/>
<dbReference type="SMART" id="SM00635">
    <property type="entry name" value="BID_2"/>
    <property type="match status" value="2"/>
</dbReference>
<dbReference type="InterPro" id="IPR032675">
    <property type="entry name" value="LRR_dom_sf"/>
</dbReference>
<dbReference type="EMBL" id="RQYS01000037">
    <property type="protein sequence ID" value="RRD59709.1"/>
    <property type="molecule type" value="Genomic_DNA"/>
</dbReference>
<dbReference type="InterPro" id="IPR003343">
    <property type="entry name" value="Big_2"/>
</dbReference>
<proteinExistence type="predicted"/>
<dbReference type="Gene3D" id="2.60.40.1080">
    <property type="match status" value="2"/>
</dbReference>
<dbReference type="InterPro" id="IPR007110">
    <property type="entry name" value="Ig-like_dom"/>
</dbReference>
<dbReference type="InterPro" id="IPR008964">
    <property type="entry name" value="Invasin/intimin_cell_adhesion"/>
</dbReference>
<protein>
    <recommendedName>
        <fullName evidence="2">Ig-like domain-containing protein</fullName>
    </recommendedName>
</protein>
<dbReference type="SUPFAM" id="SSF49373">
    <property type="entry name" value="Invasin/intimin cell-adhesion fragments"/>
    <property type="match status" value="2"/>
</dbReference>
<comment type="caution">
    <text evidence="3">The sequence shown here is derived from an EMBL/GenBank/DDBJ whole genome shotgun (WGS) entry which is preliminary data.</text>
</comment>
<evidence type="ECO:0000259" key="2">
    <source>
        <dbReference type="PROSITE" id="PS50835"/>
    </source>
</evidence>
<keyword evidence="1" id="KW-0732">Signal</keyword>
<dbReference type="Pfam" id="PF02368">
    <property type="entry name" value="Big_2"/>
    <property type="match status" value="2"/>
</dbReference>
<evidence type="ECO:0000256" key="1">
    <source>
        <dbReference type="SAM" id="SignalP"/>
    </source>
</evidence>
<evidence type="ECO:0000313" key="3">
    <source>
        <dbReference type="EMBL" id="RRD59709.1"/>
    </source>
</evidence>
<dbReference type="PROSITE" id="PS50835">
    <property type="entry name" value="IG_LIKE"/>
    <property type="match status" value="1"/>
</dbReference>
<name>A0A3P1XLQ3_TANFO</name>
<dbReference type="PANTHER" id="PTHR45661:SF3">
    <property type="entry name" value="IG-LIKE DOMAIN-CONTAINING PROTEIN"/>
    <property type="match status" value="1"/>
</dbReference>
<gene>
    <name evidence="3" type="ORF">EII40_09090</name>
</gene>
<accession>A0A3P1XLQ3</accession>
<reference evidence="3 4" key="1">
    <citation type="submission" date="2018-11" db="EMBL/GenBank/DDBJ databases">
        <title>Genomes From Bacteria Associated with the Canine Oral Cavity: a Test Case for Automated Genome-Based Taxonomic Assignment.</title>
        <authorList>
            <person name="Coil D.A."/>
            <person name="Jospin G."/>
            <person name="Darling A.E."/>
            <person name="Wallis C."/>
            <person name="Davis I.J."/>
            <person name="Harris S."/>
            <person name="Eisen J.A."/>
            <person name="Holcombe L.J."/>
            <person name="O'Flynn C."/>
        </authorList>
    </citation>
    <scope>NUCLEOTIDE SEQUENCE [LARGE SCALE GENOMIC DNA]</scope>
    <source>
        <strain evidence="3 4">OH2617_COT-023</strain>
    </source>
</reference>
<dbReference type="OrthoDB" id="1073786at2"/>
<dbReference type="Gene3D" id="3.40.50.12480">
    <property type="match status" value="1"/>
</dbReference>
<evidence type="ECO:0000313" key="4">
    <source>
        <dbReference type="Proteomes" id="UP000278609"/>
    </source>
</evidence>
<feature type="chain" id="PRO_5018228183" description="Ig-like domain-containing protein" evidence="1">
    <location>
        <begin position="27"/>
        <end position="673"/>
    </location>
</feature>
<dbReference type="Proteomes" id="UP000278609">
    <property type="component" value="Unassembled WGS sequence"/>
</dbReference>
<dbReference type="Pfam" id="PF13306">
    <property type="entry name" value="LRR_5"/>
    <property type="match status" value="2"/>
</dbReference>
<dbReference type="RefSeq" id="WP_124751946.1">
    <property type="nucleotide sequence ID" value="NZ_RQYS01000037.1"/>
</dbReference>
<sequence length="673" mass="71949">MKRIKQLSIWIIALAGWMITTGAVQAKDFDIEHYGLFYKITKQINPITFEVMVVPQNANSPYYSPGNKPTGAVAIPSSFLRNSRIYKVTEIGDNAFRGCFDLTSVTIPDGITRIGAWAFFACEITTVTIPGSVKTIGREAFLSCLYMKSVTLLNGIQEIGEGAFENCKALQSIDIPGSVTTIRKIAFWDCTGLKTVTVHWKKPLAVPDNTFGRINTANVTLNVPEGTKGAYQAAPVWKDFKVDDGTEANYDFKRGGLYYKIIKNTGPSSAEVRIVPENSSFPFYSGGMNPAGKVTISSFFPFGLPPHTMLYTVKEIGVSAFSGCSDITSLTLLEGIEKIDEWAFSVCDGLPSIEIPSSVKHIGRWAFSRCTELKTVTVHWNKPLAVPDNIFENVDTKKITLKVPKGTKEAYKNANVWKDFKIDDGTPDVVLVTGVTLAPNSLTLEVGQTGTLTATVQPATATNKAVTWTSSAPAIATIDASGKVKGVSTGTATITVKTVDGGKTATCAVTVKATTVPVSSVTLNHHKVTVNADITQKQLTATVKPAAATDKTVTWVSNNPAVASVDADGLVTIHKKGQATVTATANDGSGHSDACLFDVISTVANETIDGLRVYAAGGALHLTLPRPETVQIYHIGGALVKTLAPGPGDHIVPLPAGIYVVRVGERVTKIFVK</sequence>
<dbReference type="InterPro" id="IPR053139">
    <property type="entry name" value="Surface_bspA-like"/>
</dbReference>
<organism evidence="3 4">
    <name type="scientific">Tannerella forsythia</name>
    <name type="common">Bacteroides forsythus</name>
    <dbReference type="NCBI Taxonomy" id="28112"/>
    <lineage>
        <taxon>Bacteria</taxon>
        <taxon>Pseudomonadati</taxon>
        <taxon>Bacteroidota</taxon>
        <taxon>Bacteroidia</taxon>
        <taxon>Bacteroidales</taxon>
        <taxon>Tannerellaceae</taxon>
        <taxon>Tannerella</taxon>
    </lineage>
</organism>
<dbReference type="InterPro" id="IPR026906">
    <property type="entry name" value="LRR_5"/>
</dbReference>
<feature type="signal peptide" evidence="1">
    <location>
        <begin position="1"/>
        <end position="26"/>
    </location>
</feature>
<dbReference type="PANTHER" id="PTHR45661">
    <property type="entry name" value="SURFACE ANTIGEN"/>
    <property type="match status" value="1"/>
</dbReference>
<dbReference type="Gene3D" id="3.80.10.10">
    <property type="entry name" value="Ribonuclease Inhibitor"/>
    <property type="match status" value="2"/>
</dbReference>
<feature type="domain" description="Ig-like" evidence="2">
    <location>
        <begin position="427"/>
        <end position="524"/>
    </location>
</feature>